<evidence type="ECO:0000256" key="2">
    <source>
        <dbReference type="SAM" id="Phobius"/>
    </source>
</evidence>
<accession>A0ABD3N826</accession>
<evidence type="ECO:0000256" key="1">
    <source>
        <dbReference type="SAM" id="MobiDB-lite"/>
    </source>
</evidence>
<name>A0ABD3N826_9STRA</name>
<dbReference type="Pfam" id="PF03457">
    <property type="entry name" value="HA"/>
    <property type="match status" value="4"/>
</dbReference>
<feature type="compositionally biased region" description="Basic and acidic residues" evidence="1">
    <location>
        <begin position="711"/>
        <end position="732"/>
    </location>
</feature>
<dbReference type="Gene3D" id="6.10.140.530">
    <property type="match status" value="4"/>
</dbReference>
<reference evidence="4 5" key="1">
    <citation type="submission" date="2024-10" db="EMBL/GenBank/DDBJ databases">
        <title>Updated reference genomes for cyclostephanoid diatoms.</title>
        <authorList>
            <person name="Roberts W.R."/>
            <person name="Alverson A.J."/>
        </authorList>
    </citation>
    <scope>NUCLEOTIDE SEQUENCE [LARGE SCALE GENOMIC DNA]</scope>
    <source>
        <strain evidence="4 5">AJA010-31</strain>
    </source>
</reference>
<feature type="domain" description="Helicase-associated" evidence="3">
    <location>
        <begin position="919"/>
        <end position="1010"/>
    </location>
</feature>
<dbReference type="AlphaFoldDB" id="A0ABD3N826"/>
<dbReference type="InterPro" id="IPR005114">
    <property type="entry name" value="Helicase_assoc"/>
</dbReference>
<sequence length="1195" mass="135521">MSSQRLTQILLLLNVTVVSIFLWGFLNEAGGSLTQIKLQEQLSFAPTNTTTDHQQRIALGSTDCNGFYFVQPKEGEHNFYQIGLGTGTDKVTAPGRLPGCLKNDASCTRPGCVRPECRPWGHHYDTIYQQRLGPYSRDDTDPFQFLEIGFFNGAGYGECHSIEIACIEAGPWEEGKWPWIEPRGIHIVEDIQPIQEANALRTQFLPQLMKDLHHCGDPKQLPDELCFPTLFPLLASIHCEMHICIFERNDEPSKELSLAESTMPPNALDGYEQMQINAARTLANDKITNESNEKKVKVESMSDDNDTTAAAEGSDSQNVDPTDAVGQTPPISPTIISSLSNIHIFDLIQPLLPDDSSITNKSSKEDLTAALTELLDSNKLSPKQFWEQSLLNIPYTALQVDLYAAMRLRKVHEQENKRSPKKVVKKKENPKKSKAPVVLPPPAKRPFYTKIEAVQILENYKPVHLVMKQMIDQKLVPCQTTHLYALLKTNKQGGDLNTPWKKEQLPPKKETKKIPEQPLVLPLPSVPPYYMEKEVMELINNMPAATNPPYYTKAQTVNLLLLCVSYERLIMEKLVEQELVPVSLTALRVLFKQAKSGEANLNLDKPWNTKRSNNTEKSAKSKKREGDEKGEEQSKKKRVKKNTAADDGEMKMPKKSENTSSVSSSSVWQAFMFHAKSLNDAEFVRHVALEFERRGYTFGLKLGTVKSGDSGGKDNMQKEQGARIDRGDKEPSGDGEAMVLETENDKEKGAAAGDGVESETLDQTQTQNDMEKVTINFTGQDSKGTADSDDNEKPRADDAVKKTAPLPALPLGVLFYPSTTQPQITQSKRWDEMYDQLKAFYDEHGHIQVADNALSKWVIRQKNQWKEMQTEGTRHYMTVHRLEKLHAINFGDLILDGDAGADSSTIMTDGQIKREAKKERTWNERLNELKAFVESHGTTVVPRQVNDRLSKWYGSDDMNIEFVDNSNSLQNLRAFCRSYKQRVNIKLFRAGDTTVFMNQEKIDKLNEIGFDISGEHADVREDQIRNAKSKSDVIWEENFNALVSYKEKFGTCDVKEKKKGDNDEWKKLASWVSLQRTKYKKKKSGKSVGRTFPITDEQIKKLAGIGFIFTKRLDFEARFKQLLEFVREHGHTRVPVFYAEHDNLGRWAKRMRDGIRMNEPWVNEIHKARLLGIGFDIEARQVFDHPERQLSATSY</sequence>
<evidence type="ECO:0000313" key="4">
    <source>
        <dbReference type="EMBL" id="KAL3772186.1"/>
    </source>
</evidence>
<comment type="caution">
    <text evidence="4">The sequence shown here is derived from an EMBL/GenBank/DDBJ whole genome shotgun (WGS) entry which is preliminary data.</text>
</comment>
<keyword evidence="2" id="KW-0472">Membrane</keyword>
<feature type="compositionally biased region" description="Basic and acidic residues" evidence="1">
    <location>
        <begin position="648"/>
        <end position="657"/>
    </location>
</feature>
<dbReference type="EMBL" id="JALLPJ020001272">
    <property type="protein sequence ID" value="KAL3772186.1"/>
    <property type="molecule type" value="Genomic_DNA"/>
</dbReference>
<feature type="compositionally biased region" description="Basic and acidic residues" evidence="1">
    <location>
        <begin position="287"/>
        <end position="300"/>
    </location>
</feature>
<feature type="domain" description="Helicase-associated" evidence="3">
    <location>
        <begin position="827"/>
        <end position="890"/>
    </location>
</feature>
<keyword evidence="2" id="KW-0812">Transmembrane</keyword>
<feature type="region of interest" description="Disordered" evidence="1">
    <location>
        <begin position="413"/>
        <end position="439"/>
    </location>
</feature>
<evidence type="ECO:0000259" key="3">
    <source>
        <dbReference type="Pfam" id="PF03457"/>
    </source>
</evidence>
<feature type="region of interest" description="Disordered" evidence="1">
    <location>
        <begin position="702"/>
        <end position="798"/>
    </location>
</feature>
<dbReference type="PANTHER" id="PTHR33418:SF1">
    <property type="entry name" value="HELICASE-ASSOCIATED DOMAIN-CONTAINING PROTEIN"/>
    <property type="match status" value="1"/>
</dbReference>
<feature type="region of interest" description="Disordered" evidence="1">
    <location>
        <begin position="601"/>
        <end position="661"/>
    </location>
</feature>
<feature type="region of interest" description="Disordered" evidence="1">
    <location>
        <begin position="282"/>
        <end position="332"/>
    </location>
</feature>
<keyword evidence="2" id="KW-1133">Transmembrane helix</keyword>
<evidence type="ECO:0000313" key="5">
    <source>
        <dbReference type="Proteomes" id="UP001530400"/>
    </source>
</evidence>
<feature type="transmembrane region" description="Helical" evidence="2">
    <location>
        <begin position="9"/>
        <end position="26"/>
    </location>
</feature>
<organism evidence="4 5">
    <name type="scientific">Cyclotella atomus</name>
    <dbReference type="NCBI Taxonomy" id="382360"/>
    <lineage>
        <taxon>Eukaryota</taxon>
        <taxon>Sar</taxon>
        <taxon>Stramenopiles</taxon>
        <taxon>Ochrophyta</taxon>
        <taxon>Bacillariophyta</taxon>
        <taxon>Coscinodiscophyceae</taxon>
        <taxon>Thalassiosirophycidae</taxon>
        <taxon>Stephanodiscales</taxon>
        <taxon>Stephanodiscaceae</taxon>
        <taxon>Cyclotella</taxon>
    </lineage>
</organism>
<feature type="domain" description="Helicase-associated" evidence="3">
    <location>
        <begin position="1032"/>
        <end position="1107"/>
    </location>
</feature>
<feature type="compositionally biased region" description="Polar residues" evidence="1">
    <location>
        <begin position="775"/>
        <end position="785"/>
    </location>
</feature>
<dbReference type="Proteomes" id="UP001530400">
    <property type="component" value="Unassembled WGS sequence"/>
</dbReference>
<feature type="domain" description="Helicase-associated" evidence="3">
    <location>
        <begin position="1113"/>
        <end position="1175"/>
    </location>
</feature>
<proteinExistence type="predicted"/>
<keyword evidence="5" id="KW-1185">Reference proteome</keyword>
<feature type="compositionally biased region" description="Basic and acidic residues" evidence="1">
    <location>
        <begin position="613"/>
        <end position="634"/>
    </location>
</feature>
<dbReference type="PANTHER" id="PTHR33418">
    <property type="entry name" value="HELICASE-ASSOCIATED"/>
    <property type="match status" value="1"/>
</dbReference>
<gene>
    <name evidence="4" type="ORF">ACHAWO_012124</name>
</gene>
<protein>
    <recommendedName>
        <fullName evidence="3">Helicase-associated domain-containing protein</fullName>
    </recommendedName>
</protein>